<dbReference type="InParanoid" id="D1YZN2"/>
<dbReference type="AlphaFoldDB" id="D1YZN2"/>
<dbReference type="InterPro" id="IPR008969">
    <property type="entry name" value="CarboxyPept-like_regulatory"/>
</dbReference>
<dbReference type="PANTHER" id="PTHR33490:SF3">
    <property type="entry name" value="CONSERVED INTEGRAL MEMBRANE PROTEIN"/>
    <property type="match status" value="1"/>
</dbReference>
<dbReference type="Pfam" id="PF13620">
    <property type="entry name" value="CarboxypepD_reg"/>
    <property type="match status" value="1"/>
</dbReference>
<dbReference type="InterPro" id="IPR038765">
    <property type="entry name" value="Papain-like_cys_pep_sf"/>
</dbReference>
<dbReference type="OrthoDB" id="18481at2157"/>
<keyword evidence="4" id="KW-1185">Reference proteome</keyword>
<gene>
    <name evidence="3" type="ordered locus">MCP_1832</name>
</gene>
<dbReference type="Gene3D" id="3.10.620.30">
    <property type="match status" value="1"/>
</dbReference>
<proteinExistence type="predicted"/>
<dbReference type="eggNOG" id="arCOG02165">
    <property type="taxonomic scope" value="Archaea"/>
</dbReference>
<evidence type="ECO:0000256" key="1">
    <source>
        <dbReference type="SAM" id="MobiDB-lite"/>
    </source>
</evidence>
<evidence type="ECO:0000313" key="4">
    <source>
        <dbReference type="Proteomes" id="UP000001882"/>
    </source>
</evidence>
<feature type="compositionally biased region" description="Low complexity" evidence="1">
    <location>
        <begin position="388"/>
        <end position="402"/>
    </location>
</feature>
<dbReference type="EMBL" id="AP011532">
    <property type="protein sequence ID" value="BAI61904.1"/>
    <property type="molecule type" value="Genomic_DNA"/>
</dbReference>
<evidence type="ECO:0000313" key="3">
    <source>
        <dbReference type="EMBL" id="BAI61904.1"/>
    </source>
</evidence>
<dbReference type="KEGG" id="mpd:MCP_1832"/>
<dbReference type="SMART" id="SM00460">
    <property type="entry name" value="TGc"/>
    <property type="match status" value="1"/>
</dbReference>
<dbReference type="GeneID" id="8681720"/>
<reference evidence="4" key="3">
    <citation type="journal article" date="2011" name="PLoS ONE">
        <title>Genome sequence of a mesophilic hydrogenotrophic methanogen Methanocella paludicola, the first cultivated representative of the order Methanocellales.</title>
        <authorList>
            <person name="Sakai S."/>
            <person name="Takaki Y."/>
            <person name="Shimamura S."/>
            <person name="Sekine M."/>
            <person name="Tajima T."/>
            <person name="Kosugi H."/>
            <person name="Ichikawa N."/>
            <person name="Tasumi E."/>
            <person name="Hiraki A.T."/>
            <person name="Shimizu A."/>
            <person name="Kato Y."/>
            <person name="Nishiko R."/>
            <person name="Mori K."/>
            <person name="Fujita N."/>
            <person name="Imachi H."/>
            <person name="Takai K."/>
        </authorList>
    </citation>
    <scope>NUCLEOTIDE SEQUENCE [LARGE SCALE GENOMIC DNA]</scope>
    <source>
        <strain evidence="4">DSM 17711 / JCM 13418 / NBRC 101707 / SANAE</strain>
    </source>
</reference>
<dbReference type="InterPro" id="IPR002931">
    <property type="entry name" value="Transglutaminase-like"/>
</dbReference>
<reference evidence="3 4" key="2">
    <citation type="journal article" date="2008" name="Int. J. Syst. Evol. Microbiol.">
        <title>Methanocella paludicola gen. nov., sp. nov., a methane-producing archaeon, the first isolate of the lineage 'Rice Cluster I', and proposal of the new archaeal order Methanocellales ord. nov.</title>
        <authorList>
            <person name="Sakai S."/>
            <person name="Imachi H."/>
            <person name="Hanada S."/>
            <person name="Ohashi A."/>
            <person name="Harada H."/>
            <person name="Kamagata Y."/>
        </authorList>
    </citation>
    <scope>NUCLEOTIDE SEQUENCE [LARGE SCALE GENOMIC DNA]</scope>
    <source>
        <strain evidence="4">DSM 17711 / JCM 13418 / NBRC 101707 / SANAE</strain>
    </source>
</reference>
<dbReference type="STRING" id="304371.MCP_1832"/>
<dbReference type="RefSeq" id="WP_012900581.1">
    <property type="nucleotide sequence ID" value="NC_013665.1"/>
</dbReference>
<feature type="region of interest" description="Disordered" evidence="1">
    <location>
        <begin position="383"/>
        <end position="402"/>
    </location>
</feature>
<dbReference type="SUPFAM" id="SSF54001">
    <property type="entry name" value="Cysteine proteinases"/>
    <property type="match status" value="1"/>
</dbReference>
<dbReference type="eggNOG" id="arCOG02088">
    <property type="taxonomic scope" value="Archaea"/>
</dbReference>
<organism evidence="3 4">
    <name type="scientific">Methanocella paludicola (strain DSM 17711 / JCM 13418 / NBRC 101707 / SANAE)</name>
    <dbReference type="NCBI Taxonomy" id="304371"/>
    <lineage>
        <taxon>Archaea</taxon>
        <taxon>Methanobacteriati</taxon>
        <taxon>Methanobacteriota</taxon>
        <taxon>Stenosarchaea group</taxon>
        <taxon>Methanomicrobia</taxon>
        <taxon>Methanocellales</taxon>
        <taxon>Methanocellaceae</taxon>
        <taxon>Methanocella</taxon>
    </lineage>
</organism>
<name>D1YZN2_METPS</name>
<dbReference type="Pfam" id="PF01841">
    <property type="entry name" value="Transglut_core"/>
    <property type="match status" value="1"/>
</dbReference>
<dbReference type="PANTHER" id="PTHR33490">
    <property type="entry name" value="BLR5614 PROTEIN-RELATED"/>
    <property type="match status" value="1"/>
</dbReference>
<feature type="domain" description="Transglutaminase-like" evidence="2">
    <location>
        <begin position="221"/>
        <end position="301"/>
    </location>
</feature>
<accession>D1YZN2</accession>
<dbReference type="SUPFAM" id="SSF49464">
    <property type="entry name" value="Carboxypeptidase regulatory domain-like"/>
    <property type="match status" value="1"/>
</dbReference>
<protein>
    <recommendedName>
        <fullName evidence="2">Transglutaminase-like domain-containing protein</fullName>
    </recommendedName>
</protein>
<reference evidence="3 4" key="1">
    <citation type="journal article" date="2007" name="Appl. Environ. Microbiol.">
        <title>Isolation of key methanogens for global methane emission from rice paddy fields: a novel isolate affiliated with the clone cluster rice cluster I.</title>
        <authorList>
            <person name="Sakai S."/>
            <person name="Imachi H."/>
            <person name="Sekiguchi Y."/>
            <person name="Ohashi A."/>
            <person name="Harada H."/>
            <person name="Kamagata Y."/>
        </authorList>
    </citation>
    <scope>NUCLEOTIDE SEQUENCE [LARGE SCALE GENOMIC DNA]</scope>
    <source>
        <strain evidence="4">DSM 17711 / JCM 13418 / NBRC 101707 / SANAE</strain>
    </source>
</reference>
<sequence length="538" mass="57059">MPSSPKKEQMARAILSILTIFCLIITYTAGSASAETYIFDCTARSQVRITQTTIISVSGLDPMTIPNGSKILYNASYPSSSNVNGYFISSSGVQINADPAPSSISGIMTDKYGNKYKQLAWDIDSNSSRSFDIVVTTGFYADIKGDLSPLSYEDTIGTSAYPEYRAPTDMVQSDAPAIINKKNVLLSGVTSQAEAVDRIMNFVKTSIPVDDPDVPKDALSSLSSSKGNCVNRAHLALALLRSAGIPARCVQGLVYGDEYTVSYTVDGGKGVTKITWGNGPHVWVEVYYPDEGAWVAYDPFMDKGFVDSRHVKLSIGKDDNPDDASTRGDVGMLYIDGASPSVTFTSDVSSSSLQDSISLRYKYTKQSPKGVFMIARELRSSLAPTPAPTLKPNNTTVTPTPSPVISLVPTTQPTIIPGDNAKHNVSGTIVDASTGASIQGATVVLDTVEISASQTGKFAFLYAVTNGSYVLSVSAPGYMTEKQVLMPNNADIDVKVKLVSLSNSTTPTPTAKPSPAPGILLALAALAGGMLLRRGRAP</sequence>
<dbReference type="Proteomes" id="UP000001882">
    <property type="component" value="Chromosome"/>
</dbReference>
<evidence type="ECO:0000259" key="2">
    <source>
        <dbReference type="SMART" id="SM00460"/>
    </source>
</evidence>
<dbReference type="Gene3D" id="2.60.40.1120">
    <property type="entry name" value="Carboxypeptidase-like, regulatory domain"/>
    <property type="match status" value="1"/>
</dbReference>